<feature type="domain" description="Peptidase S24/S26A/S26B/S26C" evidence="1">
    <location>
        <begin position="115"/>
        <end position="206"/>
    </location>
</feature>
<comment type="caution">
    <text evidence="2">The sequence shown here is derived from an EMBL/GenBank/DDBJ whole genome shotgun (WGS) entry which is preliminary data.</text>
</comment>
<dbReference type="AlphaFoldDB" id="A0AAJ2VA40"/>
<dbReference type="InterPro" id="IPR036286">
    <property type="entry name" value="LexA/Signal_pep-like_sf"/>
</dbReference>
<dbReference type="SUPFAM" id="SSF51306">
    <property type="entry name" value="LexA/Signal peptidase"/>
    <property type="match status" value="1"/>
</dbReference>
<evidence type="ECO:0000313" key="2">
    <source>
        <dbReference type="EMBL" id="MDX4954077.1"/>
    </source>
</evidence>
<name>A0AAJ2VA40_DELAC</name>
<dbReference type="Pfam" id="PF00717">
    <property type="entry name" value="Peptidase_S24"/>
    <property type="match status" value="1"/>
</dbReference>
<proteinExistence type="predicted"/>
<accession>A0AAJ2VA40</accession>
<organism evidence="2 3">
    <name type="scientific">Delftia acidovorans</name>
    <name type="common">Pseudomonas acidovorans</name>
    <name type="synonym">Comamonas acidovorans</name>
    <dbReference type="NCBI Taxonomy" id="80866"/>
    <lineage>
        <taxon>Bacteria</taxon>
        <taxon>Pseudomonadati</taxon>
        <taxon>Pseudomonadota</taxon>
        <taxon>Betaproteobacteria</taxon>
        <taxon>Burkholderiales</taxon>
        <taxon>Comamonadaceae</taxon>
        <taxon>Delftia</taxon>
    </lineage>
</organism>
<dbReference type="Gene3D" id="2.10.109.10">
    <property type="entry name" value="Umud Fragment, subunit A"/>
    <property type="match status" value="1"/>
</dbReference>
<protein>
    <submittedName>
        <fullName evidence="2">S24 family peptidase</fullName>
    </submittedName>
</protein>
<sequence length="216" mass="24176">MLEKTAELMRVRLGAAFARWQPADGKKTKKRLAELCEKELGVKCTPQGVNGWFKTGRMDKMWLSVVGRILNVDLLLDVDVSADGAVSAVGRAYPLSFTGPSRRRRIRLVEFGDDSPSQGAFFLQLDGDSMSPEFREGDRVLIDPAVTPQPGDYVAANSGKDETLFRKYRLLGHDDSGEEVFELMPLNQDHPVMRSDNYGLSVIGTMLELRRKFPRP</sequence>
<dbReference type="CDD" id="cd06529">
    <property type="entry name" value="S24_LexA-like"/>
    <property type="match status" value="1"/>
</dbReference>
<evidence type="ECO:0000313" key="3">
    <source>
        <dbReference type="Proteomes" id="UP001287445"/>
    </source>
</evidence>
<dbReference type="Proteomes" id="UP001287445">
    <property type="component" value="Unassembled WGS sequence"/>
</dbReference>
<dbReference type="EMBL" id="JAWWMZ010000003">
    <property type="protein sequence ID" value="MDX4954077.1"/>
    <property type="molecule type" value="Genomic_DNA"/>
</dbReference>
<dbReference type="InterPro" id="IPR015927">
    <property type="entry name" value="Peptidase_S24_S26A/B/C"/>
</dbReference>
<reference evidence="2" key="1">
    <citation type="submission" date="2023-11" db="EMBL/GenBank/DDBJ databases">
        <title>Identification and selenium tolerance of Delftia acidovorans R3-25.</title>
        <authorList>
            <person name="Zhang S."/>
            <person name="Liu Y."/>
            <person name="Guo Y."/>
        </authorList>
    </citation>
    <scope>NUCLEOTIDE SEQUENCE</scope>
    <source>
        <strain evidence="2">R3-25</strain>
    </source>
</reference>
<dbReference type="InterPro" id="IPR039418">
    <property type="entry name" value="LexA-like"/>
</dbReference>
<gene>
    <name evidence="2" type="ORF">SGN30_11710</name>
</gene>
<evidence type="ECO:0000259" key="1">
    <source>
        <dbReference type="Pfam" id="PF00717"/>
    </source>
</evidence>
<dbReference type="RefSeq" id="WP_319073549.1">
    <property type="nucleotide sequence ID" value="NZ_JAWWMZ010000003.1"/>
</dbReference>